<feature type="domain" description="HIT" evidence="8">
    <location>
        <begin position="21"/>
        <end position="134"/>
    </location>
</feature>
<dbReference type="GO" id="GO:0016787">
    <property type="term" value="F:hydrolase activity"/>
    <property type="evidence" value="ECO:0007669"/>
    <property type="project" value="UniProtKB-KW"/>
</dbReference>
<dbReference type="SUPFAM" id="SSF54197">
    <property type="entry name" value="HIT-like"/>
    <property type="match status" value="1"/>
</dbReference>
<reference evidence="10" key="1">
    <citation type="submission" date="2022-11" db="UniProtKB">
        <authorList>
            <consortium name="WormBaseParasite"/>
        </authorList>
    </citation>
    <scope>IDENTIFICATION</scope>
</reference>
<accession>A0A914ZQP3</accession>
<comment type="similarity">
    <text evidence="4">Belongs to the HINT family.</text>
</comment>
<dbReference type="GO" id="GO:0000166">
    <property type="term" value="F:nucleotide binding"/>
    <property type="evidence" value="ECO:0007669"/>
    <property type="project" value="UniProtKB-KW"/>
</dbReference>
<evidence type="ECO:0000259" key="8">
    <source>
        <dbReference type="PROSITE" id="PS51084"/>
    </source>
</evidence>
<dbReference type="PANTHER" id="PTHR12486">
    <property type="entry name" value="APRATAXIN-RELATED"/>
    <property type="match status" value="1"/>
</dbReference>
<keyword evidence="2" id="KW-0378">Hydrolase</keyword>
<evidence type="ECO:0000256" key="3">
    <source>
        <dbReference type="ARBA" id="ARBA00024472"/>
    </source>
</evidence>
<dbReference type="InterPro" id="IPR011146">
    <property type="entry name" value="HIT-like"/>
</dbReference>
<feature type="short sequence motif" description="Histidine triad motif" evidence="7">
    <location>
        <begin position="118"/>
        <end position="122"/>
    </location>
</feature>
<protein>
    <recommendedName>
        <fullName evidence="5">Adenosine 5'-monophosphoramidase HINT3</fullName>
    </recommendedName>
    <alternativeName>
        <fullName evidence="6">Histidine triad nucleotide-binding protein 3</fullName>
    </alternativeName>
</protein>
<dbReference type="PANTHER" id="PTHR12486:SF5">
    <property type="entry name" value="ADENOSINE 5'-MONOPHOSPHORAMIDASE HINT3"/>
    <property type="match status" value="1"/>
</dbReference>
<dbReference type="Proteomes" id="UP000887569">
    <property type="component" value="Unplaced"/>
</dbReference>
<organism evidence="9 10">
    <name type="scientific">Parascaris univalens</name>
    <name type="common">Nematode worm</name>
    <dbReference type="NCBI Taxonomy" id="6257"/>
    <lineage>
        <taxon>Eukaryota</taxon>
        <taxon>Metazoa</taxon>
        <taxon>Ecdysozoa</taxon>
        <taxon>Nematoda</taxon>
        <taxon>Chromadorea</taxon>
        <taxon>Rhabditida</taxon>
        <taxon>Spirurina</taxon>
        <taxon>Ascaridomorpha</taxon>
        <taxon>Ascaridoidea</taxon>
        <taxon>Ascarididae</taxon>
        <taxon>Parascaris</taxon>
    </lineage>
</organism>
<dbReference type="AlphaFoldDB" id="A0A914ZQP3"/>
<evidence type="ECO:0000256" key="2">
    <source>
        <dbReference type="ARBA" id="ARBA00022801"/>
    </source>
</evidence>
<evidence type="ECO:0000256" key="1">
    <source>
        <dbReference type="ARBA" id="ARBA00022741"/>
    </source>
</evidence>
<keyword evidence="9" id="KW-1185">Reference proteome</keyword>
<evidence type="ECO:0000256" key="4">
    <source>
        <dbReference type="ARBA" id="ARBA00025764"/>
    </source>
</evidence>
<dbReference type="WBParaSite" id="PgB13_g039_t01">
    <property type="protein sequence ID" value="PgB13_g039_t01"/>
    <property type="gene ID" value="PgB13_g039"/>
</dbReference>
<evidence type="ECO:0000313" key="10">
    <source>
        <dbReference type="WBParaSite" id="PgB13_g039_t01"/>
    </source>
</evidence>
<dbReference type="Gene3D" id="3.30.428.10">
    <property type="entry name" value="HIT-like"/>
    <property type="match status" value="1"/>
</dbReference>
<name>A0A914ZQP3_PARUN</name>
<keyword evidence="1" id="KW-0547">Nucleotide-binding</keyword>
<evidence type="ECO:0000256" key="6">
    <source>
        <dbReference type="ARBA" id="ARBA00042361"/>
    </source>
</evidence>
<dbReference type="Pfam" id="PF11969">
    <property type="entry name" value="DcpS_C"/>
    <property type="match status" value="1"/>
</dbReference>
<dbReference type="PROSITE" id="PS51084">
    <property type="entry name" value="HIT_2"/>
    <property type="match status" value="1"/>
</dbReference>
<comment type="catalytic activity">
    <reaction evidence="3">
        <text>adenosine 5'-phosphoramidate + H2O = NH4(+) + AMP</text>
        <dbReference type="Rhea" id="RHEA:67916"/>
        <dbReference type="ChEBI" id="CHEBI:15377"/>
        <dbReference type="ChEBI" id="CHEBI:28938"/>
        <dbReference type="ChEBI" id="CHEBI:57890"/>
        <dbReference type="ChEBI" id="CHEBI:456215"/>
    </reaction>
</comment>
<dbReference type="InterPro" id="IPR036265">
    <property type="entry name" value="HIT-like_sf"/>
</dbReference>
<evidence type="ECO:0000256" key="7">
    <source>
        <dbReference type="PROSITE-ProRule" id="PRU00464"/>
    </source>
</evidence>
<evidence type="ECO:0000313" key="9">
    <source>
        <dbReference type="Proteomes" id="UP000887569"/>
    </source>
</evidence>
<sequence length="202" mass="23116">MCTMWDFFSSERMATGLQGCTFCEIIHVKRDRHLKESENAVLIADIAPHAPHHYLILSKRHINKPADLTPADIDLVKEMERVGREYLREVLKTKGEADIVEDMLRLGFHGSTMISVRHLHMHLLYPIKEMNMIYRSLIFRPGTFFHLTKDVVEQLEKRKNPDGRTDMERHMEGNPAVADHNVLPNDKVHAAVVTNLGTSAVG</sequence>
<proteinExistence type="inferred from homology"/>
<evidence type="ECO:0000256" key="5">
    <source>
        <dbReference type="ARBA" id="ARBA00039802"/>
    </source>
</evidence>